<accession>A0A2M6WLJ0</accession>
<evidence type="ECO:0000313" key="1">
    <source>
        <dbReference type="EMBL" id="PIT93574.1"/>
    </source>
</evidence>
<comment type="caution">
    <text evidence="1">The sequence shown here is derived from an EMBL/GenBank/DDBJ whole genome shotgun (WGS) entry which is preliminary data.</text>
</comment>
<dbReference type="Gene3D" id="3.40.50.2000">
    <property type="entry name" value="Glycogen Phosphorylase B"/>
    <property type="match status" value="1"/>
</dbReference>
<gene>
    <name evidence="1" type="ORF">COU00_03600</name>
</gene>
<proteinExistence type="predicted"/>
<sequence length="403" mass="46134">MLTGKKILIVTPRFPLPAKGACEQDRLAGMLQLKNLGCEVMGISKIFSWQDQSSIQAFAQKNGIVVQTAPYQTEAQKTLKQKLFFYGRRLINPLFWDGAAYEYSHRGIKEMLAEVIAEYRPDLVWFDYTYLWPLYGLTKKRGIPIITRSLNFEPSHFIQEDGWSIINFFKAIAKCASEYLMAKDSNVIFSITPQEEKIYNRFFSKRATNLPLRGLPKLIKAEREISDKKILDVFFMGSTYNVVHNRRALELVIKYIAPLAEKIAPNRFIFHVSGGKFPAKYRCYLNGKIIYHGYVADLDEFLAKMDIALIPSIFGAGMQQKIFEPLVRGIPLITSRRGIAVYPFNHAEHLLFAGSAEDFVKCLLKMQAVELRRILSLNAIRLSQKLFSQEALDAIIINQLNKL</sequence>
<dbReference type="Pfam" id="PF13692">
    <property type="entry name" value="Glyco_trans_1_4"/>
    <property type="match status" value="1"/>
</dbReference>
<protein>
    <recommendedName>
        <fullName evidence="3">Glycosyltransferase subfamily 4-like N-terminal domain-containing protein</fullName>
    </recommendedName>
</protein>
<evidence type="ECO:0008006" key="3">
    <source>
        <dbReference type="Google" id="ProtNLM"/>
    </source>
</evidence>
<dbReference type="EMBL" id="PFAS01000063">
    <property type="protein sequence ID" value="PIT93574.1"/>
    <property type="molecule type" value="Genomic_DNA"/>
</dbReference>
<reference evidence="2" key="1">
    <citation type="submission" date="2017-09" db="EMBL/GenBank/DDBJ databases">
        <title>Depth-based differentiation of microbial function through sediment-hosted aquifers and enrichment of novel symbionts in the deep terrestrial subsurface.</title>
        <authorList>
            <person name="Probst A.J."/>
            <person name="Ladd B."/>
            <person name="Jarett J.K."/>
            <person name="Geller-Mcgrath D.E."/>
            <person name="Sieber C.M.K."/>
            <person name="Emerson J.B."/>
            <person name="Anantharaman K."/>
            <person name="Thomas B.C."/>
            <person name="Malmstrom R."/>
            <person name="Stieglmeier M."/>
            <person name="Klingl A."/>
            <person name="Woyke T."/>
            <person name="Ryan C.M."/>
            <person name="Banfield J.F."/>
        </authorList>
    </citation>
    <scope>NUCLEOTIDE SEQUENCE [LARGE SCALE GENOMIC DNA]</scope>
</reference>
<dbReference type="SUPFAM" id="SSF53756">
    <property type="entry name" value="UDP-Glycosyltransferase/glycogen phosphorylase"/>
    <property type="match status" value="1"/>
</dbReference>
<name>A0A2M6WLJ0_9BACT</name>
<evidence type="ECO:0000313" key="2">
    <source>
        <dbReference type="Proteomes" id="UP000229335"/>
    </source>
</evidence>
<dbReference type="Proteomes" id="UP000229335">
    <property type="component" value="Unassembled WGS sequence"/>
</dbReference>
<dbReference type="AlphaFoldDB" id="A0A2M6WLJ0"/>
<organism evidence="1 2">
    <name type="scientific">Candidatus Falkowbacteria bacterium CG10_big_fil_rev_8_21_14_0_10_43_11</name>
    <dbReference type="NCBI Taxonomy" id="1974568"/>
    <lineage>
        <taxon>Bacteria</taxon>
        <taxon>Candidatus Falkowiibacteriota</taxon>
    </lineage>
</organism>